<evidence type="ECO:0000313" key="1">
    <source>
        <dbReference type="EMBL" id="KAF0029136.1"/>
    </source>
</evidence>
<gene>
    <name evidence="1" type="ORF">F2P81_018241</name>
</gene>
<accession>A0A6A4S1P4</accession>
<evidence type="ECO:0000313" key="2">
    <source>
        <dbReference type="Proteomes" id="UP000438429"/>
    </source>
</evidence>
<reference evidence="1 2" key="1">
    <citation type="submission" date="2019-06" db="EMBL/GenBank/DDBJ databases">
        <title>Draft genomes of female and male turbot (Scophthalmus maximus).</title>
        <authorList>
            <person name="Xu H."/>
            <person name="Xu X.-W."/>
            <person name="Shao C."/>
            <person name="Chen S."/>
        </authorList>
    </citation>
    <scope>NUCLEOTIDE SEQUENCE [LARGE SCALE GENOMIC DNA]</scope>
    <source>
        <strain evidence="1">Ysfricsl-2016a</strain>
        <tissue evidence="1">Blood</tissue>
    </source>
</reference>
<sequence length="159" mass="17602">MTLLKISSCQQKHEHTWLCPDTVDKIESKVAKRQKKETNPSISSVVSCRVLRAYLASFTAAGGRGAAARRHPRGLLFCVELTDTTGHLDPPLASAPLRSPRDSLSLSLRQLPCLITWFGRSPTRPALPASFFWSPIVSHHKRSAGRPSNIKCEYRASLL</sequence>
<proteinExistence type="predicted"/>
<comment type="caution">
    <text evidence="1">The sequence shown here is derived from an EMBL/GenBank/DDBJ whole genome shotgun (WGS) entry which is preliminary data.</text>
</comment>
<dbReference type="Proteomes" id="UP000438429">
    <property type="component" value="Unassembled WGS sequence"/>
</dbReference>
<dbReference type="EMBL" id="VEVO01000016">
    <property type="protein sequence ID" value="KAF0029136.1"/>
    <property type="molecule type" value="Genomic_DNA"/>
</dbReference>
<protein>
    <submittedName>
        <fullName evidence="1">Uncharacterized protein</fullName>
    </submittedName>
</protein>
<name>A0A6A4S1P4_SCOMX</name>
<organism evidence="1 2">
    <name type="scientific">Scophthalmus maximus</name>
    <name type="common">Turbot</name>
    <name type="synonym">Psetta maxima</name>
    <dbReference type="NCBI Taxonomy" id="52904"/>
    <lineage>
        <taxon>Eukaryota</taxon>
        <taxon>Metazoa</taxon>
        <taxon>Chordata</taxon>
        <taxon>Craniata</taxon>
        <taxon>Vertebrata</taxon>
        <taxon>Euteleostomi</taxon>
        <taxon>Actinopterygii</taxon>
        <taxon>Neopterygii</taxon>
        <taxon>Teleostei</taxon>
        <taxon>Neoteleostei</taxon>
        <taxon>Acanthomorphata</taxon>
        <taxon>Carangaria</taxon>
        <taxon>Pleuronectiformes</taxon>
        <taxon>Pleuronectoidei</taxon>
        <taxon>Scophthalmidae</taxon>
        <taxon>Scophthalmus</taxon>
    </lineage>
</organism>
<dbReference type="AlphaFoldDB" id="A0A6A4S1P4"/>